<proteinExistence type="predicted"/>
<dbReference type="AlphaFoldDB" id="A0AAV0W9Y8"/>
<dbReference type="Pfam" id="PF00035">
    <property type="entry name" value="dsrm"/>
    <property type="match status" value="2"/>
</dbReference>
<sequence length="535" mass="60397">MVNRANCSQIDPAAASDLGEYSVWGNNSLFPEHRNSGLPRVKESLNNRVLSPTLVGSNCTVYKSMSPRYDVNPAFNNHSKKKIQELLQQMPMMDKLGGDQLVRKHLSAVQRLDEIMAARGKLVQYAMISTAGLMPRRIYTYNAICEGMVTYGCGSSMEEAIEDAAAKLLEKLALAPVQADDHLLNSMDSLMIDNKPNVKYGNHIGILQEYCQARGLELPIYEYRQDNDTKNKRYMYSVTCSIGQCKFTGVGISKQIAKNHAARLMYDQINSNNATTNQNSTSNTRKKKPIDFDQGLSKNDAKNNAVNIALDQIYHGKNKTKMSANYIGTLQEKCAARGWELPKYEYHQENDNEIHKLFYSVVCSVGPYKFTGVGNSKQLAKNQAAQIVCDQIDLDQQNNTSVLHSDYTHDTADKKSNAMKRKKGDQCNRVHPMKIWYKQISSSNKECVQKLKSFTTWEEINMTPFEFLTKLANEENFSVTYEQMFDNVDGKPVFGAIHICLAREHVMTFMDEGITDADAQNSVAEKTLNYIKHIK</sequence>
<protein>
    <recommendedName>
        <fullName evidence="4">DRBM domain-containing protein</fullName>
    </recommendedName>
</protein>
<gene>
    <name evidence="5" type="ORF">MEUPH1_LOCUS8855</name>
</gene>
<dbReference type="GO" id="GO:0030422">
    <property type="term" value="P:siRNA processing"/>
    <property type="evidence" value="ECO:0007669"/>
    <property type="project" value="TreeGrafter"/>
</dbReference>
<dbReference type="PROSITE" id="PS50137">
    <property type="entry name" value="DS_RBD"/>
    <property type="match status" value="3"/>
</dbReference>
<dbReference type="GO" id="GO:0005737">
    <property type="term" value="C:cytoplasm"/>
    <property type="evidence" value="ECO:0007669"/>
    <property type="project" value="TreeGrafter"/>
</dbReference>
<dbReference type="Gene3D" id="3.30.160.20">
    <property type="match status" value="3"/>
</dbReference>
<feature type="compositionally biased region" description="Low complexity" evidence="3">
    <location>
        <begin position="272"/>
        <end position="283"/>
    </location>
</feature>
<dbReference type="GO" id="GO:0035197">
    <property type="term" value="F:siRNA binding"/>
    <property type="evidence" value="ECO:0007669"/>
    <property type="project" value="TreeGrafter"/>
</dbReference>
<dbReference type="InterPro" id="IPR014720">
    <property type="entry name" value="dsRBD_dom"/>
</dbReference>
<feature type="region of interest" description="Disordered" evidence="3">
    <location>
        <begin position="272"/>
        <end position="296"/>
    </location>
</feature>
<dbReference type="InterPro" id="IPR051247">
    <property type="entry name" value="RLC_Component"/>
</dbReference>
<evidence type="ECO:0000256" key="2">
    <source>
        <dbReference type="PROSITE-ProRule" id="PRU00266"/>
    </source>
</evidence>
<dbReference type="SMART" id="SM00358">
    <property type="entry name" value="DSRM"/>
    <property type="match status" value="3"/>
</dbReference>
<comment type="caution">
    <text evidence="5">The sequence shown here is derived from an EMBL/GenBank/DDBJ whole genome shotgun (WGS) entry which is preliminary data.</text>
</comment>
<evidence type="ECO:0000313" key="5">
    <source>
        <dbReference type="EMBL" id="CAI6352641.1"/>
    </source>
</evidence>
<evidence type="ECO:0000256" key="1">
    <source>
        <dbReference type="ARBA" id="ARBA00022884"/>
    </source>
</evidence>
<keyword evidence="1 2" id="KW-0694">RNA-binding</keyword>
<dbReference type="PANTHER" id="PTHR46205">
    <property type="entry name" value="LOQUACIOUS, ISOFORM B"/>
    <property type="match status" value="1"/>
</dbReference>
<dbReference type="SUPFAM" id="SSF54768">
    <property type="entry name" value="dsRNA-binding domain-like"/>
    <property type="match status" value="3"/>
</dbReference>
<dbReference type="GO" id="GO:0003725">
    <property type="term" value="F:double-stranded RNA binding"/>
    <property type="evidence" value="ECO:0007669"/>
    <property type="project" value="TreeGrafter"/>
</dbReference>
<accession>A0AAV0W9Y8</accession>
<dbReference type="Proteomes" id="UP001160148">
    <property type="component" value="Unassembled WGS sequence"/>
</dbReference>
<dbReference type="CDD" id="cd00048">
    <property type="entry name" value="DSRM_SF"/>
    <property type="match status" value="1"/>
</dbReference>
<dbReference type="GO" id="GO:0005634">
    <property type="term" value="C:nucleus"/>
    <property type="evidence" value="ECO:0007669"/>
    <property type="project" value="TreeGrafter"/>
</dbReference>
<reference evidence="5 6" key="1">
    <citation type="submission" date="2023-01" db="EMBL/GenBank/DDBJ databases">
        <authorList>
            <person name="Whitehead M."/>
        </authorList>
    </citation>
    <scope>NUCLEOTIDE SEQUENCE [LARGE SCALE GENOMIC DNA]</scope>
</reference>
<feature type="domain" description="DRBM" evidence="4">
    <location>
        <begin position="325"/>
        <end position="394"/>
    </location>
</feature>
<evidence type="ECO:0000256" key="3">
    <source>
        <dbReference type="SAM" id="MobiDB-lite"/>
    </source>
</evidence>
<dbReference type="GO" id="GO:0070578">
    <property type="term" value="C:RISC-loading complex"/>
    <property type="evidence" value="ECO:0007669"/>
    <property type="project" value="TreeGrafter"/>
</dbReference>
<dbReference type="EMBL" id="CARXXK010000002">
    <property type="protein sequence ID" value="CAI6352641.1"/>
    <property type="molecule type" value="Genomic_DNA"/>
</dbReference>
<feature type="domain" description="DRBM" evidence="4">
    <location>
        <begin position="202"/>
        <end position="271"/>
    </location>
</feature>
<dbReference type="GO" id="GO:0070920">
    <property type="term" value="P:regulation of regulatory ncRNA processing"/>
    <property type="evidence" value="ECO:0007669"/>
    <property type="project" value="TreeGrafter"/>
</dbReference>
<keyword evidence="6" id="KW-1185">Reference proteome</keyword>
<feature type="domain" description="DRBM" evidence="4">
    <location>
        <begin position="107"/>
        <end position="174"/>
    </location>
</feature>
<organism evidence="5 6">
    <name type="scientific">Macrosiphum euphorbiae</name>
    <name type="common">potato aphid</name>
    <dbReference type="NCBI Taxonomy" id="13131"/>
    <lineage>
        <taxon>Eukaryota</taxon>
        <taxon>Metazoa</taxon>
        <taxon>Ecdysozoa</taxon>
        <taxon>Arthropoda</taxon>
        <taxon>Hexapoda</taxon>
        <taxon>Insecta</taxon>
        <taxon>Pterygota</taxon>
        <taxon>Neoptera</taxon>
        <taxon>Paraneoptera</taxon>
        <taxon>Hemiptera</taxon>
        <taxon>Sternorrhyncha</taxon>
        <taxon>Aphidomorpha</taxon>
        <taxon>Aphidoidea</taxon>
        <taxon>Aphididae</taxon>
        <taxon>Macrosiphini</taxon>
        <taxon>Macrosiphum</taxon>
    </lineage>
</organism>
<evidence type="ECO:0000313" key="6">
    <source>
        <dbReference type="Proteomes" id="UP001160148"/>
    </source>
</evidence>
<name>A0AAV0W9Y8_9HEMI</name>
<dbReference type="PANTHER" id="PTHR46205:SF3">
    <property type="entry name" value="LOQUACIOUS, ISOFORM B"/>
    <property type="match status" value="1"/>
</dbReference>
<dbReference type="GO" id="GO:0016442">
    <property type="term" value="C:RISC complex"/>
    <property type="evidence" value="ECO:0007669"/>
    <property type="project" value="TreeGrafter"/>
</dbReference>
<evidence type="ECO:0000259" key="4">
    <source>
        <dbReference type="PROSITE" id="PS50137"/>
    </source>
</evidence>